<gene>
    <name evidence="1" type="ORF">J43TS3_18000</name>
</gene>
<organism evidence="1 2">
    <name type="scientific">Ornithinibacillus bavariensis</name>
    <dbReference type="NCBI Taxonomy" id="545502"/>
    <lineage>
        <taxon>Bacteria</taxon>
        <taxon>Bacillati</taxon>
        <taxon>Bacillota</taxon>
        <taxon>Bacilli</taxon>
        <taxon>Bacillales</taxon>
        <taxon>Bacillaceae</taxon>
        <taxon>Ornithinibacillus</taxon>
    </lineage>
</organism>
<dbReference type="Proteomes" id="UP000676917">
    <property type="component" value="Unassembled WGS sequence"/>
</dbReference>
<comment type="caution">
    <text evidence="1">The sequence shown here is derived from an EMBL/GenBank/DDBJ whole genome shotgun (WGS) entry which is preliminary data.</text>
</comment>
<dbReference type="EMBL" id="BORP01000003">
    <property type="protein sequence ID" value="GIO27189.1"/>
    <property type="molecule type" value="Genomic_DNA"/>
</dbReference>
<dbReference type="AlphaFoldDB" id="A0A920C7H5"/>
<name>A0A920C7H5_9BACI</name>
<dbReference type="RefSeq" id="WP_212920690.1">
    <property type="nucleotide sequence ID" value="NZ_BORP01000003.1"/>
</dbReference>
<evidence type="ECO:0000313" key="1">
    <source>
        <dbReference type="EMBL" id="GIO27189.1"/>
    </source>
</evidence>
<reference evidence="1" key="1">
    <citation type="submission" date="2021-03" db="EMBL/GenBank/DDBJ databases">
        <title>Antimicrobial resistance genes in bacteria isolated from Japanese honey, and their potential for conferring macrolide and lincosamide resistance in the American foulbrood pathogen Paenibacillus larvae.</title>
        <authorList>
            <person name="Okamoto M."/>
            <person name="Kumagai M."/>
            <person name="Kanamori H."/>
            <person name="Takamatsu D."/>
        </authorList>
    </citation>
    <scope>NUCLEOTIDE SEQUENCE</scope>
    <source>
        <strain evidence="1">J43TS3</strain>
    </source>
</reference>
<evidence type="ECO:0000313" key="2">
    <source>
        <dbReference type="Proteomes" id="UP000676917"/>
    </source>
</evidence>
<protein>
    <submittedName>
        <fullName evidence="1">Uncharacterized protein</fullName>
    </submittedName>
</protein>
<sequence>MKSEKDYFKQIIRTFCRVENTPPRKVRFTKHNNYITVNIKNESEDGLDTNCFRVMNLIYNVIGSIGVKFSQTPFLIPSSGKVDRITISFEEQDYQTLLDQLFNQNIE</sequence>
<proteinExistence type="predicted"/>
<accession>A0A920C7H5</accession>
<keyword evidence="2" id="KW-1185">Reference proteome</keyword>